<dbReference type="Pfam" id="PF06240">
    <property type="entry name" value="COXG"/>
    <property type="match status" value="1"/>
</dbReference>
<dbReference type="CDD" id="cd07812">
    <property type="entry name" value="SRPBCC"/>
    <property type="match status" value="1"/>
</dbReference>
<protein>
    <submittedName>
        <fullName evidence="1">Carbon monoxide dehydrogenase subunit G</fullName>
    </submittedName>
</protein>
<dbReference type="InterPro" id="IPR023393">
    <property type="entry name" value="START-like_dom_sf"/>
</dbReference>
<proteinExistence type="predicted"/>
<name>A0ABS4ILJ4_9BACI</name>
<reference evidence="1 2" key="1">
    <citation type="submission" date="2021-03" db="EMBL/GenBank/DDBJ databases">
        <title>Genomic Encyclopedia of Type Strains, Phase IV (KMG-IV): sequencing the most valuable type-strain genomes for metagenomic binning, comparative biology and taxonomic classification.</title>
        <authorList>
            <person name="Goeker M."/>
        </authorList>
    </citation>
    <scope>NUCLEOTIDE SEQUENCE [LARGE SCALE GENOMIC DNA]</scope>
    <source>
        <strain evidence="1 2">DSM 25609</strain>
    </source>
</reference>
<organism evidence="1 2">
    <name type="scientific">Virgibacillus natechei</name>
    <dbReference type="NCBI Taxonomy" id="1216297"/>
    <lineage>
        <taxon>Bacteria</taxon>
        <taxon>Bacillati</taxon>
        <taxon>Bacillota</taxon>
        <taxon>Bacilli</taxon>
        <taxon>Bacillales</taxon>
        <taxon>Bacillaceae</taxon>
        <taxon>Virgibacillus</taxon>
    </lineage>
</organism>
<evidence type="ECO:0000313" key="2">
    <source>
        <dbReference type="Proteomes" id="UP001519345"/>
    </source>
</evidence>
<evidence type="ECO:0000313" key="1">
    <source>
        <dbReference type="EMBL" id="MBP1971291.1"/>
    </source>
</evidence>
<dbReference type="RefSeq" id="WP_209464354.1">
    <property type="nucleotide sequence ID" value="NZ_CP110224.1"/>
</dbReference>
<keyword evidence="2" id="KW-1185">Reference proteome</keyword>
<dbReference type="Gene3D" id="3.30.530.20">
    <property type="match status" value="1"/>
</dbReference>
<dbReference type="InterPro" id="IPR010419">
    <property type="entry name" value="CO_DH_gsu"/>
</dbReference>
<accession>A0ABS4ILJ4</accession>
<comment type="caution">
    <text evidence="1">The sequence shown here is derived from an EMBL/GenBank/DDBJ whole genome shotgun (WGS) entry which is preliminary data.</text>
</comment>
<dbReference type="SUPFAM" id="SSF55961">
    <property type="entry name" value="Bet v1-like"/>
    <property type="match status" value="1"/>
</dbReference>
<dbReference type="EMBL" id="JAGGKX010000023">
    <property type="protein sequence ID" value="MBP1971291.1"/>
    <property type="molecule type" value="Genomic_DNA"/>
</dbReference>
<sequence length="151" mass="16812">MPSGIHQVEMNIPIENVWSFVSDMNNWAPLVPGYAEHEILSDRQSTWKFRGDVGVIHKTVDLKIDITKWLEPTTVCFDLVGLNENFKGDGYFKAKVINGRQTEMTGYIDITAKGVMGPMINSVLRTLVAKKAKQLTEAVANQAAKMETVAT</sequence>
<gene>
    <name evidence="1" type="ORF">J2Z83_003430</name>
</gene>
<dbReference type="Proteomes" id="UP001519345">
    <property type="component" value="Unassembled WGS sequence"/>
</dbReference>